<gene>
    <name evidence="2" type="ORF">SAMN06264365_11794</name>
</gene>
<evidence type="ECO:0000313" key="3">
    <source>
        <dbReference type="Proteomes" id="UP000198415"/>
    </source>
</evidence>
<keyword evidence="3" id="KW-1185">Reference proteome</keyword>
<dbReference type="Proteomes" id="UP000198415">
    <property type="component" value="Unassembled WGS sequence"/>
</dbReference>
<sequence length="292" mass="32022">MTHRSATALSDHKTSGLLGPVLRSVGPGDRTARLNIDQNDPFFFDHPLDHVPGMLFVCGIADLARTGTPARFAGRIQGSLTFRKICEPDPAPALWYATSNRRGKARITQDAATVADGWFALSPAAPPVAHAHRLDPGRWLPAEAALVHRTRAENIVLGEPWREDGQITALVLPPPWGHRLAGPAPDTYPIECLIEAGRQFSTWLAHRQARWPVDAQLLWIGVTGDLPTRLPRPFAVALRWRVAPLTGTKAKFHFDLVNADGRGPALGSLSFACKALSPAEYALFRENREQVR</sequence>
<dbReference type="InterPro" id="IPR005509">
    <property type="entry name" value="AfsA_hotdog_dom"/>
</dbReference>
<feature type="domain" description="A-factor biosynthesis hotdog" evidence="1">
    <location>
        <begin position="146"/>
        <end position="255"/>
    </location>
</feature>
<proteinExistence type="predicted"/>
<accession>A0A239F7N0</accession>
<dbReference type="AlphaFoldDB" id="A0A239F7N0"/>
<evidence type="ECO:0000259" key="1">
    <source>
        <dbReference type="Pfam" id="PF03756"/>
    </source>
</evidence>
<evidence type="ECO:0000313" key="2">
    <source>
        <dbReference type="EMBL" id="SNS52084.1"/>
    </source>
</evidence>
<dbReference type="EMBL" id="FZNR01000017">
    <property type="protein sequence ID" value="SNS52084.1"/>
    <property type="molecule type" value="Genomic_DNA"/>
</dbReference>
<dbReference type="RefSeq" id="WP_089297187.1">
    <property type="nucleotide sequence ID" value="NZ_BOMU01000082.1"/>
</dbReference>
<organism evidence="2 3">
    <name type="scientific">Actinoplanes regularis</name>
    <dbReference type="NCBI Taxonomy" id="52697"/>
    <lineage>
        <taxon>Bacteria</taxon>
        <taxon>Bacillati</taxon>
        <taxon>Actinomycetota</taxon>
        <taxon>Actinomycetes</taxon>
        <taxon>Micromonosporales</taxon>
        <taxon>Micromonosporaceae</taxon>
        <taxon>Actinoplanes</taxon>
    </lineage>
</organism>
<reference evidence="2 3" key="1">
    <citation type="submission" date="2017-06" db="EMBL/GenBank/DDBJ databases">
        <authorList>
            <person name="Kim H.J."/>
            <person name="Triplett B.A."/>
        </authorList>
    </citation>
    <scope>NUCLEOTIDE SEQUENCE [LARGE SCALE GENOMIC DNA]</scope>
    <source>
        <strain evidence="2 3">DSM 43151</strain>
    </source>
</reference>
<name>A0A239F7N0_9ACTN</name>
<dbReference type="Pfam" id="PF03756">
    <property type="entry name" value="AfsA"/>
    <property type="match status" value="1"/>
</dbReference>
<dbReference type="OrthoDB" id="7838374at2"/>
<protein>
    <submittedName>
        <fullName evidence="2">A-factor biosynthesis hotdog domain-containing protein</fullName>
    </submittedName>
</protein>